<dbReference type="InterPro" id="IPR050980">
    <property type="entry name" value="2C_sensor_his_kinase"/>
</dbReference>
<dbReference type="InterPro" id="IPR003594">
    <property type="entry name" value="HATPase_dom"/>
</dbReference>
<dbReference type="Gene3D" id="1.10.287.130">
    <property type="match status" value="1"/>
</dbReference>
<dbReference type="InterPro" id="IPR036890">
    <property type="entry name" value="HATPase_C_sf"/>
</dbReference>
<name>A0A3B0V795_9ZZZZ</name>
<evidence type="ECO:0000313" key="10">
    <source>
        <dbReference type="EMBL" id="VAW39488.1"/>
    </source>
</evidence>
<reference evidence="10" key="1">
    <citation type="submission" date="2018-06" db="EMBL/GenBank/DDBJ databases">
        <authorList>
            <person name="Zhirakovskaya E."/>
        </authorList>
    </citation>
    <scope>NUCLEOTIDE SEQUENCE</scope>
</reference>
<dbReference type="GO" id="GO:0005886">
    <property type="term" value="C:plasma membrane"/>
    <property type="evidence" value="ECO:0007669"/>
    <property type="project" value="TreeGrafter"/>
</dbReference>
<evidence type="ECO:0000259" key="9">
    <source>
        <dbReference type="PROSITE" id="PS50109"/>
    </source>
</evidence>
<evidence type="ECO:0000256" key="1">
    <source>
        <dbReference type="ARBA" id="ARBA00000085"/>
    </source>
</evidence>
<evidence type="ECO:0000256" key="4">
    <source>
        <dbReference type="ARBA" id="ARBA00022741"/>
    </source>
</evidence>
<dbReference type="SMART" id="SM00387">
    <property type="entry name" value="HATPase_c"/>
    <property type="match status" value="1"/>
</dbReference>
<keyword evidence="8" id="KW-1133">Transmembrane helix</keyword>
<dbReference type="InterPro" id="IPR004358">
    <property type="entry name" value="Sig_transdc_His_kin-like_C"/>
</dbReference>
<protein>
    <recommendedName>
        <fullName evidence="2">histidine kinase</fullName>
        <ecNumber evidence="2">2.7.13.3</ecNumber>
    </recommendedName>
</protein>
<keyword evidence="8" id="KW-0812">Transmembrane</keyword>
<sequence>MISLTTGKQQSFISTISIDATRANIAFTWLLLFRWGELVCQALLVLAVYIFFETKPPLPILIAIIAFEGTSNIAFHYLFQKRNRAVPGWLFALVMFSDIVLLTALLHYTGGPMNPFTFLFLLHICLGAILMRPGWAWGLTGFTVLCYAGLFFLQDYLGAGAAGAARHTILPGVKPASDGVNLHLQGMWLAFSITAFFVVFLFNKIQKDLEDYQQTVADLEREKNRNEKLAALATLAAGATHEFSTPMATIAVAAGEMLDTLRLNASDPELISDAELIRGQVDRCRDILYRMTADAGEHLAEPLKTFTIAELMPEIVSLFPEKTRKRILFACKAGELTVSMPFRTVKGVIRCLIKNSLESSEADKTVQVRCDRDRDFLYFEIEDQGEGMNEDILARAVEPFFTTKEPGKGLGLGLFLAESAAKRFGGSLQLFSRPGQGTKTIISFSLDQIHKN</sequence>
<keyword evidence="3 10" id="KW-0808">Transferase</keyword>
<evidence type="ECO:0000256" key="7">
    <source>
        <dbReference type="SAM" id="Coils"/>
    </source>
</evidence>
<evidence type="ECO:0000256" key="6">
    <source>
        <dbReference type="ARBA" id="ARBA00022840"/>
    </source>
</evidence>
<dbReference type="EMBL" id="UOEY01000075">
    <property type="protein sequence ID" value="VAW39488.1"/>
    <property type="molecule type" value="Genomic_DNA"/>
</dbReference>
<dbReference type="PANTHER" id="PTHR44936">
    <property type="entry name" value="SENSOR PROTEIN CREC"/>
    <property type="match status" value="1"/>
</dbReference>
<dbReference type="EC" id="2.7.13.3" evidence="2"/>
<evidence type="ECO:0000256" key="2">
    <source>
        <dbReference type="ARBA" id="ARBA00012438"/>
    </source>
</evidence>
<evidence type="ECO:0000256" key="3">
    <source>
        <dbReference type="ARBA" id="ARBA00022679"/>
    </source>
</evidence>
<keyword evidence="8" id="KW-0472">Membrane</keyword>
<evidence type="ECO:0000256" key="5">
    <source>
        <dbReference type="ARBA" id="ARBA00022777"/>
    </source>
</evidence>
<feature type="coiled-coil region" evidence="7">
    <location>
        <begin position="202"/>
        <end position="232"/>
    </location>
</feature>
<dbReference type="Pfam" id="PF02518">
    <property type="entry name" value="HATPase_c"/>
    <property type="match status" value="1"/>
</dbReference>
<accession>A0A3B0V795</accession>
<dbReference type="PROSITE" id="PS50109">
    <property type="entry name" value="HIS_KIN"/>
    <property type="match status" value="1"/>
</dbReference>
<dbReference type="PANTHER" id="PTHR44936:SF10">
    <property type="entry name" value="SENSOR PROTEIN RSTB"/>
    <property type="match status" value="1"/>
</dbReference>
<proteinExistence type="predicted"/>
<dbReference type="PRINTS" id="PR00344">
    <property type="entry name" value="BCTRLSENSOR"/>
</dbReference>
<dbReference type="AlphaFoldDB" id="A0A3B0V795"/>
<dbReference type="GO" id="GO:0005524">
    <property type="term" value="F:ATP binding"/>
    <property type="evidence" value="ECO:0007669"/>
    <property type="project" value="UniProtKB-KW"/>
</dbReference>
<keyword evidence="4" id="KW-0547">Nucleotide-binding</keyword>
<feature type="transmembrane region" description="Helical" evidence="8">
    <location>
        <begin position="113"/>
        <end position="130"/>
    </location>
</feature>
<keyword evidence="6" id="KW-0067">ATP-binding</keyword>
<feature type="transmembrane region" description="Helical" evidence="8">
    <location>
        <begin position="182"/>
        <end position="202"/>
    </location>
</feature>
<feature type="transmembrane region" description="Helical" evidence="8">
    <location>
        <begin position="58"/>
        <end position="79"/>
    </location>
</feature>
<dbReference type="InterPro" id="IPR005467">
    <property type="entry name" value="His_kinase_dom"/>
</dbReference>
<feature type="domain" description="Histidine kinase" evidence="9">
    <location>
        <begin position="238"/>
        <end position="448"/>
    </location>
</feature>
<dbReference type="SUPFAM" id="SSF47384">
    <property type="entry name" value="Homodimeric domain of signal transducing histidine kinase"/>
    <property type="match status" value="1"/>
</dbReference>
<evidence type="ECO:0000256" key="8">
    <source>
        <dbReference type="SAM" id="Phobius"/>
    </source>
</evidence>
<dbReference type="Gene3D" id="3.30.565.10">
    <property type="entry name" value="Histidine kinase-like ATPase, C-terminal domain"/>
    <property type="match status" value="1"/>
</dbReference>
<dbReference type="SUPFAM" id="SSF55874">
    <property type="entry name" value="ATPase domain of HSP90 chaperone/DNA topoisomerase II/histidine kinase"/>
    <property type="match status" value="1"/>
</dbReference>
<keyword evidence="5 10" id="KW-0418">Kinase</keyword>
<feature type="transmembrane region" description="Helical" evidence="8">
    <location>
        <begin position="31"/>
        <end position="52"/>
    </location>
</feature>
<comment type="catalytic activity">
    <reaction evidence="1">
        <text>ATP + protein L-histidine = ADP + protein N-phospho-L-histidine.</text>
        <dbReference type="EC" id="2.7.13.3"/>
    </reaction>
</comment>
<keyword evidence="7" id="KW-0175">Coiled coil</keyword>
<organism evidence="10">
    <name type="scientific">hydrothermal vent metagenome</name>
    <dbReference type="NCBI Taxonomy" id="652676"/>
    <lineage>
        <taxon>unclassified sequences</taxon>
        <taxon>metagenomes</taxon>
        <taxon>ecological metagenomes</taxon>
    </lineage>
</organism>
<feature type="transmembrane region" description="Helical" evidence="8">
    <location>
        <begin position="135"/>
        <end position="153"/>
    </location>
</feature>
<feature type="transmembrane region" description="Helical" evidence="8">
    <location>
        <begin position="86"/>
        <end position="107"/>
    </location>
</feature>
<dbReference type="GO" id="GO:0000155">
    <property type="term" value="F:phosphorelay sensor kinase activity"/>
    <property type="evidence" value="ECO:0007669"/>
    <property type="project" value="InterPro"/>
</dbReference>
<gene>
    <name evidence="10" type="ORF">MNBD_DELTA04-349</name>
</gene>
<dbReference type="InterPro" id="IPR036097">
    <property type="entry name" value="HisK_dim/P_sf"/>
</dbReference>